<evidence type="ECO:0000256" key="1">
    <source>
        <dbReference type="ARBA" id="ARBA00005791"/>
    </source>
</evidence>
<dbReference type="AlphaFoldDB" id="A0A2A5WT07"/>
<keyword evidence="3" id="KW-0732">Signal</keyword>
<evidence type="ECO:0000256" key="2">
    <source>
        <dbReference type="ARBA" id="ARBA00013831"/>
    </source>
</evidence>
<dbReference type="EMBL" id="NTKD01000021">
    <property type="protein sequence ID" value="PDH39655.1"/>
    <property type="molecule type" value="Genomic_DNA"/>
</dbReference>
<evidence type="ECO:0000313" key="10">
    <source>
        <dbReference type="Proteomes" id="UP000219327"/>
    </source>
</evidence>
<proteinExistence type="inferred from homology"/>
<dbReference type="PANTHER" id="PTHR35891:SF3">
    <property type="entry name" value="THIOL:DISULFIDE INTERCHANGE PROTEIN DSBL"/>
    <property type="match status" value="1"/>
</dbReference>
<dbReference type="Gene3D" id="3.40.30.10">
    <property type="entry name" value="Glutaredoxin"/>
    <property type="match status" value="1"/>
</dbReference>
<dbReference type="InterPro" id="IPR001853">
    <property type="entry name" value="DSBA-like_thioredoxin_dom"/>
</dbReference>
<dbReference type="InterPro" id="IPR023205">
    <property type="entry name" value="DsbA/DsbL"/>
</dbReference>
<feature type="domain" description="DSBA-like thioredoxin" evidence="8">
    <location>
        <begin position="109"/>
        <end position="200"/>
    </location>
</feature>
<protein>
    <recommendedName>
        <fullName evidence="2">Thiol:disulfide interchange protein DsbA</fullName>
    </recommendedName>
</protein>
<keyword evidence="5" id="KW-0676">Redox-active center</keyword>
<evidence type="ECO:0000313" key="9">
    <source>
        <dbReference type="EMBL" id="PDH39655.1"/>
    </source>
</evidence>
<dbReference type="PANTHER" id="PTHR35891">
    <property type="entry name" value="THIOL:DISULFIDE INTERCHANGE PROTEIN DSBA"/>
    <property type="match status" value="1"/>
</dbReference>
<name>A0A2A5WT07_9GAMM</name>
<evidence type="ECO:0000256" key="6">
    <source>
        <dbReference type="PIRSR" id="PIRSR001488-1"/>
    </source>
</evidence>
<keyword evidence="7" id="KW-0812">Transmembrane</keyword>
<organism evidence="9 10">
    <name type="scientific">OM182 bacterium MED-G24</name>
    <dbReference type="NCBI Taxonomy" id="1986255"/>
    <lineage>
        <taxon>Bacteria</taxon>
        <taxon>Pseudomonadati</taxon>
        <taxon>Pseudomonadota</taxon>
        <taxon>Gammaproteobacteria</taxon>
        <taxon>OMG group</taxon>
        <taxon>OM182 clade</taxon>
    </lineage>
</organism>
<evidence type="ECO:0000256" key="3">
    <source>
        <dbReference type="ARBA" id="ARBA00022729"/>
    </source>
</evidence>
<feature type="transmembrane region" description="Helical" evidence="7">
    <location>
        <begin position="12"/>
        <end position="36"/>
    </location>
</feature>
<accession>A0A2A5WT07</accession>
<dbReference type="InterPro" id="IPR036249">
    <property type="entry name" value="Thioredoxin-like_sf"/>
</dbReference>
<keyword evidence="7" id="KW-0472">Membrane</keyword>
<feature type="disulfide bond" description="Redox-active" evidence="6">
    <location>
        <begin position="74"/>
        <end position="77"/>
    </location>
</feature>
<reference evidence="9 10" key="1">
    <citation type="submission" date="2017-08" db="EMBL/GenBank/DDBJ databases">
        <title>Fine stratification of microbial communities through a metagenomic profile of the photic zone.</title>
        <authorList>
            <person name="Haro-Moreno J.M."/>
            <person name="Lopez-Perez M."/>
            <person name="De La Torre J."/>
            <person name="Picazo A."/>
            <person name="Camacho A."/>
            <person name="Rodriguez-Valera F."/>
        </authorList>
    </citation>
    <scope>NUCLEOTIDE SEQUENCE [LARGE SCALE GENOMIC DNA]</scope>
    <source>
        <strain evidence="9">MED-G24</strain>
    </source>
</reference>
<dbReference type="PIRSF" id="PIRSF001488">
    <property type="entry name" value="Tdi_protein"/>
    <property type="match status" value="1"/>
</dbReference>
<gene>
    <name evidence="9" type="ORF">CNE99_05220</name>
</gene>
<keyword evidence="7" id="KW-1133">Transmembrane helix</keyword>
<dbReference type="CDD" id="cd03019">
    <property type="entry name" value="DsbA_DsbA"/>
    <property type="match status" value="1"/>
</dbReference>
<evidence type="ECO:0000256" key="7">
    <source>
        <dbReference type="SAM" id="Phobius"/>
    </source>
</evidence>
<dbReference type="Proteomes" id="UP000219327">
    <property type="component" value="Unassembled WGS sequence"/>
</dbReference>
<evidence type="ECO:0000256" key="5">
    <source>
        <dbReference type="ARBA" id="ARBA00023284"/>
    </source>
</evidence>
<comment type="similarity">
    <text evidence="1">Belongs to the thioredoxin family. DsbA subfamily.</text>
</comment>
<sequence length="235" mass="26574">MARLKNATFLRWQKFAVIGFAVIVIAGFGWLMTLVLTEQVSGEFIEGEDYLVLEQQRRVRGDSIEVMEFFSYGCIHCYNLDPKLDDWVEDHGDTIRFVRTPVVANEYWRRLGAVYFALRETGQVRDLHTPFFDAIHVAQLHFPDDDSVADWIDNQGADGAAFVDVMTGSNVQRRVAGADRLARTARVASVPALLVHGKYVVRPTRDVSIQRMLQVADHLIERETRPPETPAGTAP</sequence>
<keyword evidence="4" id="KW-1015">Disulfide bond</keyword>
<dbReference type="SUPFAM" id="SSF52833">
    <property type="entry name" value="Thioredoxin-like"/>
    <property type="match status" value="1"/>
</dbReference>
<evidence type="ECO:0000256" key="4">
    <source>
        <dbReference type="ARBA" id="ARBA00023157"/>
    </source>
</evidence>
<dbReference type="InterPro" id="IPR050824">
    <property type="entry name" value="Thiol_disulfide_DsbA"/>
</dbReference>
<dbReference type="GO" id="GO:0016491">
    <property type="term" value="F:oxidoreductase activity"/>
    <property type="evidence" value="ECO:0007669"/>
    <property type="project" value="InterPro"/>
</dbReference>
<dbReference type="Pfam" id="PF01323">
    <property type="entry name" value="DSBA"/>
    <property type="match status" value="1"/>
</dbReference>
<comment type="caution">
    <text evidence="9">The sequence shown here is derived from an EMBL/GenBank/DDBJ whole genome shotgun (WGS) entry which is preliminary data.</text>
</comment>
<evidence type="ECO:0000259" key="8">
    <source>
        <dbReference type="Pfam" id="PF01323"/>
    </source>
</evidence>